<evidence type="ECO:0000313" key="2">
    <source>
        <dbReference type="Proteomes" id="UP000502823"/>
    </source>
</evidence>
<keyword evidence="2" id="KW-1185">Reference proteome</keyword>
<dbReference type="Proteomes" id="UP000502823">
    <property type="component" value="Unassembled WGS sequence"/>
</dbReference>
<reference evidence="2" key="1">
    <citation type="submission" date="2020-01" db="EMBL/GenBank/DDBJ databases">
        <title>Draft genome sequence of the Termite Coptotermes fromosanus.</title>
        <authorList>
            <person name="Itakura S."/>
            <person name="Yosikawa Y."/>
            <person name="Umezawa K."/>
        </authorList>
    </citation>
    <scope>NUCLEOTIDE SEQUENCE [LARGE SCALE GENOMIC DNA]</scope>
</reference>
<name>A0A6L2PCX9_COPFO</name>
<gene>
    <name evidence="1" type="ORF">Cfor_07830</name>
</gene>
<dbReference type="EMBL" id="BLKM01003281">
    <property type="protein sequence ID" value="GFG28178.1"/>
    <property type="molecule type" value="Genomic_DNA"/>
</dbReference>
<protein>
    <submittedName>
        <fullName evidence="1">Uncharacterized protein</fullName>
    </submittedName>
</protein>
<evidence type="ECO:0000313" key="1">
    <source>
        <dbReference type="EMBL" id="GFG28178.1"/>
    </source>
</evidence>
<dbReference type="InParanoid" id="A0A6L2PCX9"/>
<proteinExistence type="predicted"/>
<dbReference type="AlphaFoldDB" id="A0A6L2PCX9"/>
<accession>A0A6L2PCX9</accession>
<feature type="non-terminal residue" evidence="1">
    <location>
        <position position="1"/>
    </location>
</feature>
<sequence length="90" mass="9411">CRDLGVVSGGNATGIAGVNSLVTQEKRVASARRGCGSCLISCSRTSHCNLQRSLDWKGRACGLAFQVTGLHIIGLVLMGLNENLDLLIAI</sequence>
<organism evidence="1 2">
    <name type="scientific">Coptotermes formosanus</name>
    <name type="common">Formosan subterranean termite</name>
    <dbReference type="NCBI Taxonomy" id="36987"/>
    <lineage>
        <taxon>Eukaryota</taxon>
        <taxon>Metazoa</taxon>
        <taxon>Ecdysozoa</taxon>
        <taxon>Arthropoda</taxon>
        <taxon>Hexapoda</taxon>
        <taxon>Insecta</taxon>
        <taxon>Pterygota</taxon>
        <taxon>Neoptera</taxon>
        <taxon>Polyneoptera</taxon>
        <taxon>Dictyoptera</taxon>
        <taxon>Blattodea</taxon>
        <taxon>Blattoidea</taxon>
        <taxon>Termitoidae</taxon>
        <taxon>Rhinotermitidae</taxon>
        <taxon>Coptotermes</taxon>
    </lineage>
</organism>
<comment type="caution">
    <text evidence="1">The sequence shown here is derived from an EMBL/GenBank/DDBJ whole genome shotgun (WGS) entry which is preliminary data.</text>
</comment>